<reference evidence="8 11" key="3">
    <citation type="submission" date="2018-07" db="EMBL/GenBank/DDBJ databases">
        <title>Genome sequences of six Lactobacillus spp. isolated from bumble bee guts.</title>
        <authorList>
            <person name="Motta E.V.S."/>
            <person name="Moran N.A."/>
        </authorList>
    </citation>
    <scope>NUCLEOTIDE SEQUENCE [LARGE SCALE GENOMIC DNA]</scope>
    <source>
        <strain evidence="8 11">BI-4G</strain>
    </source>
</reference>
<dbReference type="GO" id="GO:0051604">
    <property type="term" value="P:protein maturation"/>
    <property type="evidence" value="ECO:0007669"/>
    <property type="project" value="TreeGrafter"/>
</dbReference>
<dbReference type="RefSeq" id="WP_090092869.1">
    <property type="nucleotide sequence ID" value="NZ_CBCRVU010000003.1"/>
</dbReference>
<reference evidence="10" key="1">
    <citation type="submission" date="2016-10" db="EMBL/GenBank/DDBJ databases">
        <authorList>
            <person name="Varghese N."/>
            <person name="Submissions S."/>
        </authorList>
    </citation>
    <scope>NUCLEOTIDE SEQUENCE [LARGE SCALE GENOMIC DNA]</scope>
    <source>
        <strain evidence="10">R-53102</strain>
    </source>
</reference>
<dbReference type="EMBL" id="FOMN01000003">
    <property type="protein sequence ID" value="SFD42121.1"/>
    <property type="molecule type" value="Genomic_DNA"/>
</dbReference>
<comment type="similarity">
    <text evidence="1 6">Belongs to the acylphosphatase family.</text>
</comment>
<evidence type="ECO:0000256" key="3">
    <source>
        <dbReference type="ARBA" id="ARBA00015991"/>
    </source>
</evidence>
<feature type="active site" evidence="5">
    <location>
        <position position="52"/>
    </location>
</feature>
<dbReference type="InterPro" id="IPR051060">
    <property type="entry name" value="Carbamoyltrans_HypF-like"/>
</dbReference>
<dbReference type="PROSITE" id="PS51160">
    <property type="entry name" value="ACYLPHOSPHATASE_3"/>
    <property type="match status" value="1"/>
</dbReference>
<dbReference type="PANTHER" id="PTHR42959">
    <property type="entry name" value="CARBAMOYLTRANSFERASE"/>
    <property type="match status" value="1"/>
</dbReference>
<accession>A0A1I1S6J1</accession>
<dbReference type="InterPro" id="IPR036046">
    <property type="entry name" value="Acylphosphatase-like_dom_sf"/>
</dbReference>
<dbReference type="GO" id="GO:0016743">
    <property type="term" value="F:carboxyl- or carbamoyltransferase activity"/>
    <property type="evidence" value="ECO:0007669"/>
    <property type="project" value="TreeGrafter"/>
</dbReference>
<evidence type="ECO:0000256" key="4">
    <source>
        <dbReference type="ARBA" id="ARBA00047645"/>
    </source>
</evidence>
<evidence type="ECO:0000256" key="2">
    <source>
        <dbReference type="ARBA" id="ARBA00012150"/>
    </source>
</evidence>
<dbReference type="Gene3D" id="3.30.70.100">
    <property type="match status" value="1"/>
</dbReference>
<dbReference type="InterPro" id="IPR001792">
    <property type="entry name" value="Acylphosphatase-like_dom"/>
</dbReference>
<evidence type="ECO:0000313" key="8">
    <source>
        <dbReference type="EMBL" id="RHW52716.1"/>
    </source>
</evidence>
<feature type="active site" evidence="5">
    <location>
        <position position="34"/>
    </location>
</feature>
<dbReference type="STRING" id="1505723.SAMN04487792_0779"/>
<evidence type="ECO:0000256" key="6">
    <source>
        <dbReference type="RuleBase" id="RU004168"/>
    </source>
</evidence>
<dbReference type="Proteomes" id="UP000199599">
    <property type="component" value="Unassembled WGS sequence"/>
</dbReference>
<dbReference type="EMBL" id="QOCU01000002">
    <property type="protein sequence ID" value="RHW52716.1"/>
    <property type="molecule type" value="Genomic_DNA"/>
</dbReference>
<dbReference type="InterPro" id="IPR017968">
    <property type="entry name" value="Acylphosphatase_CS"/>
</dbReference>
<organism evidence="9 10">
    <name type="scientific">Lactobacillus bombicola</name>
    <dbReference type="NCBI Taxonomy" id="1505723"/>
    <lineage>
        <taxon>Bacteria</taxon>
        <taxon>Bacillati</taxon>
        <taxon>Bacillota</taxon>
        <taxon>Bacilli</taxon>
        <taxon>Lactobacillales</taxon>
        <taxon>Lactobacillaceae</taxon>
        <taxon>Lactobacillus</taxon>
    </lineage>
</organism>
<dbReference type="AlphaFoldDB" id="A0A1I1S6J1"/>
<evidence type="ECO:0000313" key="9">
    <source>
        <dbReference type="EMBL" id="SFD42121.1"/>
    </source>
</evidence>
<name>A0A1I1S6J1_9LACO</name>
<dbReference type="GO" id="GO:0008270">
    <property type="term" value="F:zinc ion binding"/>
    <property type="evidence" value="ECO:0007669"/>
    <property type="project" value="TreeGrafter"/>
</dbReference>
<keyword evidence="11" id="KW-1185">Reference proteome</keyword>
<keyword evidence="5" id="KW-0378">Hydrolase</keyword>
<dbReference type="PROSITE" id="PS00150">
    <property type="entry name" value="ACYLPHOSPHATASE_1"/>
    <property type="match status" value="1"/>
</dbReference>
<protein>
    <recommendedName>
        <fullName evidence="3 5">acylphosphatase</fullName>
        <ecNumber evidence="2 5">3.6.1.7</ecNumber>
    </recommendedName>
</protein>
<gene>
    <name evidence="8" type="ORF">DS834_02170</name>
    <name evidence="9" type="ORF">SAMN04487792_0779</name>
</gene>
<dbReference type="Proteomes" id="UP000283380">
    <property type="component" value="Unassembled WGS sequence"/>
</dbReference>
<comment type="catalytic activity">
    <reaction evidence="4 5">
        <text>an acyl phosphate + H2O = a carboxylate + phosphate + H(+)</text>
        <dbReference type="Rhea" id="RHEA:14965"/>
        <dbReference type="ChEBI" id="CHEBI:15377"/>
        <dbReference type="ChEBI" id="CHEBI:15378"/>
        <dbReference type="ChEBI" id="CHEBI:29067"/>
        <dbReference type="ChEBI" id="CHEBI:43474"/>
        <dbReference type="ChEBI" id="CHEBI:59918"/>
        <dbReference type="EC" id="3.6.1.7"/>
    </reaction>
</comment>
<proteinExistence type="inferred from homology"/>
<evidence type="ECO:0000256" key="1">
    <source>
        <dbReference type="ARBA" id="ARBA00005614"/>
    </source>
</evidence>
<dbReference type="SUPFAM" id="SSF54975">
    <property type="entry name" value="Acylphosphatase/BLUF domain-like"/>
    <property type="match status" value="1"/>
</dbReference>
<dbReference type="GO" id="GO:0003998">
    <property type="term" value="F:acylphosphatase activity"/>
    <property type="evidence" value="ECO:0007669"/>
    <property type="project" value="UniProtKB-EC"/>
</dbReference>
<evidence type="ECO:0000256" key="5">
    <source>
        <dbReference type="PROSITE-ProRule" id="PRU00520"/>
    </source>
</evidence>
<evidence type="ECO:0000259" key="7">
    <source>
        <dbReference type="PROSITE" id="PS51160"/>
    </source>
</evidence>
<feature type="domain" description="Acylphosphatase-like" evidence="7">
    <location>
        <begin position="19"/>
        <end position="107"/>
    </location>
</feature>
<dbReference type="PANTHER" id="PTHR42959:SF1">
    <property type="entry name" value="CARBAMOYLTRANSFERASE HYPF"/>
    <property type="match status" value="1"/>
</dbReference>
<dbReference type="EC" id="3.6.1.7" evidence="2 5"/>
<evidence type="ECO:0000313" key="11">
    <source>
        <dbReference type="Proteomes" id="UP000283380"/>
    </source>
</evidence>
<dbReference type="Pfam" id="PF00708">
    <property type="entry name" value="Acylphosphatase"/>
    <property type="match status" value="1"/>
</dbReference>
<reference evidence="9" key="2">
    <citation type="submission" date="2016-10" db="EMBL/GenBank/DDBJ databases">
        <authorList>
            <person name="de Groot N.N."/>
        </authorList>
    </citation>
    <scope>NUCLEOTIDE SEQUENCE [LARGE SCALE GENOMIC DNA]</scope>
    <source>
        <strain evidence="9">R-53102</strain>
    </source>
</reference>
<evidence type="ECO:0000313" key="10">
    <source>
        <dbReference type="Proteomes" id="UP000199599"/>
    </source>
</evidence>
<sequence>MRLFKKQQPAKSSSSPTETWCLTVSGIVQGVGFRWSVLNLAQKMKINGTVCNNSDQTVTIILQTTLDEVNQFCFALPQNISQFAHITKIKKEKMINIAKMNDFHVLY</sequence>